<dbReference type="SUPFAM" id="SSF48452">
    <property type="entry name" value="TPR-like"/>
    <property type="match status" value="1"/>
</dbReference>
<feature type="domain" description="RagB/SusD" evidence="6">
    <location>
        <begin position="425"/>
        <end position="581"/>
    </location>
</feature>
<dbReference type="Proteomes" id="UP001193389">
    <property type="component" value="Chromosome"/>
</dbReference>
<keyword evidence="4" id="KW-0472">Membrane</keyword>
<name>A0A5K7SD25_9BACT</name>
<accession>A0A5K7SD25</accession>
<dbReference type="InterPro" id="IPR011990">
    <property type="entry name" value="TPR-like_helical_dom_sf"/>
</dbReference>
<evidence type="ECO:0000256" key="2">
    <source>
        <dbReference type="ARBA" id="ARBA00006275"/>
    </source>
</evidence>
<evidence type="ECO:0000259" key="6">
    <source>
        <dbReference type="Pfam" id="PF07980"/>
    </source>
</evidence>
<evidence type="ECO:0000313" key="8">
    <source>
        <dbReference type="Proteomes" id="UP001193389"/>
    </source>
</evidence>
<evidence type="ECO:0000256" key="1">
    <source>
        <dbReference type="ARBA" id="ARBA00004442"/>
    </source>
</evidence>
<evidence type="ECO:0000256" key="5">
    <source>
        <dbReference type="ARBA" id="ARBA00023237"/>
    </source>
</evidence>
<organism evidence="7 8">
    <name type="scientific">Aquipluma nitroreducens</name>
    <dbReference type="NCBI Taxonomy" id="2010828"/>
    <lineage>
        <taxon>Bacteria</taxon>
        <taxon>Pseudomonadati</taxon>
        <taxon>Bacteroidota</taxon>
        <taxon>Bacteroidia</taxon>
        <taxon>Marinilabiliales</taxon>
        <taxon>Prolixibacteraceae</taxon>
        <taxon>Aquipluma</taxon>
    </lineage>
</organism>
<comment type="subcellular location">
    <subcellularLocation>
        <location evidence="1">Cell outer membrane</location>
    </subcellularLocation>
</comment>
<keyword evidence="3" id="KW-0732">Signal</keyword>
<dbReference type="AlphaFoldDB" id="A0A5K7SD25"/>
<comment type="similarity">
    <text evidence="2">Belongs to the SusD family.</text>
</comment>
<evidence type="ECO:0000313" key="7">
    <source>
        <dbReference type="EMBL" id="BBE19483.1"/>
    </source>
</evidence>
<dbReference type="Pfam" id="PF07980">
    <property type="entry name" value="SusD_RagB"/>
    <property type="match status" value="1"/>
</dbReference>
<proteinExistence type="inferred from homology"/>
<protein>
    <submittedName>
        <fullName evidence="7">Outer membrane protein</fullName>
    </submittedName>
</protein>
<keyword evidence="5" id="KW-0998">Cell outer membrane</keyword>
<dbReference type="KEGG" id="anf:AQPE_3668"/>
<gene>
    <name evidence="7" type="ORF">AQPE_3668</name>
</gene>
<keyword evidence="8" id="KW-1185">Reference proteome</keyword>
<sequence>MKIYKFITATVTVITLSVSFQSCSVEPEYYSQSVPELFFDTQQKVYQREGRAFTHWAWCMADAQAHSNFIRLQEFTTDEMLVPSRYNDWYDGGAYLRGYNHDFTPTTPGVYDAWRAFSMGVAQAWSAKDDIDQYVDFNKLGFPEGSRDAVLMQLQTLSAFFYWFGLDMFGGVPLYTSTQGEIQPRATDVETFNFIDKLLTEAIPKLPKKTTLGAQETGSINQAAAAMLQARLYFNAQSYIKKDMYSECAAICQDIIDGKYGTYKLDADWTNIFGFNNDRSSEIIWSVPSQYAVSERSVGPNSNHYGMGEYWDNGTIGSRNNGYCLVPSLDKNGKSYLTGSANAREGQTYRLGSPFAKFNDQDVRKQLAAYEGNGKFRGMFYFGKMVNPVNGKVCHGGNRQFKPTDTLLIVDQIARIIPMPGSEADHGKEGARWGEENSGVRLAKFSPTPWASNQTLRGNPDIPVFRIAEAYYMLAECKLRANDKAGAAKLINDVRKRYFTSADPDPVTAANLDEWRMLDEWMIEFIGEGRRRTDLVRWNKYTTQSWWDHPADGESKAFQNRFPIPEQAMASNQLIEQNPGY</sequence>
<reference evidence="7" key="1">
    <citation type="journal article" date="2020" name="Int. J. Syst. Evol. Microbiol.">
        <title>Aquipluma nitroreducens gen. nov. sp. nov., a novel facultatively anaerobic bacterium isolated from a freshwater lake.</title>
        <authorList>
            <person name="Watanabe M."/>
            <person name="Kojima H."/>
            <person name="Fukui M."/>
        </authorList>
    </citation>
    <scope>NUCLEOTIDE SEQUENCE</scope>
    <source>
        <strain evidence="7">MeG22</strain>
    </source>
</reference>
<dbReference type="PROSITE" id="PS51257">
    <property type="entry name" value="PROKAR_LIPOPROTEIN"/>
    <property type="match status" value="1"/>
</dbReference>
<dbReference type="GO" id="GO:0009279">
    <property type="term" value="C:cell outer membrane"/>
    <property type="evidence" value="ECO:0007669"/>
    <property type="project" value="UniProtKB-SubCell"/>
</dbReference>
<dbReference type="InterPro" id="IPR012944">
    <property type="entry name" value="SusD_RagB_dom"/>
</dbReference>
<evidence type="ECO:0000256" key="4">
    <source>
        <dbReference type="ARBA" id="ARBA00023136"/>
    </source>
</evidence>
<dbReference type="EMBL" id="AP018694">
    <property type="protein sequence ID" value="BBE19483.1"/>
    <property type="molecule type" value="Genomic_DNA"/>
</dbReference>
<dbReference type="RefSeq" id="WP_318347724.1">
    <property type="nucleotide sequence ID" value="NZ_AP018694.1"/>
</dbReference>
<evidence type="ECO:0000256" key="3">
    <source>
        <dbReference type="ARBA" id="ARBA00022729"/>
    </source>
</evidence>
<dbReference type="Gene3D" id="1.25.40.390">
    <property type="match status" value="1"/>
</dbReference>